<reference evidence="3 4" key="1">
    <citation type="submission" date="2017-07" db="EMBL/GenBank/DDBJ databases">
        <title>An improved, manually edited Actinidia chinensis var. chinensis (kiwifruit) genome highlights the challenges associated with draft genomes and gene prediction in plants.</title>
        <authorList>
            <person name="Pilkington S."/>
            <person name="Crowhurst R."/>
            <person name="Hilario E."/>
            <person name="Nardozza S."/>
            <person name="Fraser L."/>
            <person name="Peng Y."/>
            <person name="Gunaseelan K."/>
            <person name="Simpson R."/>
            <person name="Tahir J."/>
            <person name="Deroles S."/>
            <person name="Templeton K."/>
            <person name="Luo Z."/>
            <person name="Davy M."/>
            <person name="Cheng C."/>
            <person name="Mcneilage M."/>
            <person name="Scaglione D."/>
            <person name="Liu Y."/>
            <person name="Zhang Q."/>
            <person name="Datson P."/>
            <person name="De Silva N."/>
            <person name="Gardiner S."/>
            <person name="Bassett H."/>
            <person name="Chagne D."/>
            <person name="Mccallum J."/>
            <person name="Dzierzon H."/>
            <person name="Deng C."/>
            <person name="Wang Y.-Y."/>
            <person name="Barron N."/>
            <person name="Manako K."/>
            <person name="Bowen J."/>
            <person name="Foster T."/>
            <person name="Erridge Z."/>
            <person name="Tiffin H."/>
            <person name="Waite C."/>
            <person name="Davies K."/>
            <person name="Grierson E."/>
            <person name="Laing W."/>
            <person name="Kirk R."/>
            <person name="Chen X."/>
            <person name="Wood M."/>
            <person name="Montefiori M."/>
            <person name="Brummell D."/>
            <person name="Schwinn K."/>
            <person name="Catanach A."/>
            <person name="Fullerton C."/>
            <person name="Li D."/>
            <person name="Meiyalaghan S."/>
            <person name="Nieuwenhuizen N."/>
            <person name="Read N."/>
            <person name="Prakash R."/>
            <person name="Hunter D."/>
            <person name="Zhang H."/>
            <person name="Mckenzie M."/>
            <person name="Knabel M."/>
            <person name="Harris A."/>
            <person name="Allan A."/>
            <person name="Chen A."/>
            <person name="Janssen B."/>
            <person name="Plunkett B."/>
            <person name="Dwamena C."/>
            <person name="Voogd C."/>
            <person name="Leif D."/>
            <person name="Lafferty D."/>
            <person name="Souleyre E."/>
            <person name="Varkonyi-Gasic E."/>
            <person name="Gambi F."/>
            <person name="Hanley J."/>
            <person name="Yao J.-L."/>
            <person name="Cheung J."/>
            <person name="David K."/>
            <person name="Warren B."/>
            <person name="Marsh K."/>
            <person name="Snowden K."/>
            <person name="Lin-Wang K."/>
            <person name="Brian L."/>
            <person name="Martinez-Sanchez M."/>
            <person name="Wang M."/>
            <person name="Ileperuma N."/>
            <person name="Macnee N."/>
            <person name="Campin R."/>
            <person name="Mcatee P."/>
            <person name="Drummond R."/>
            <person name="Espley R."/>
            <person name="Ireland H."/>
            <person name="Wu R."/>
            <person name="Atkinson R."/>
            <person name="Karunairetnam S."/>
            <person name="Bulley S."/>
            <person name="Chunkath S."/>
            <person name="Hanley Z."/>
            <person name="Storey R."/>
            <person name="Thrimawithana A."/>
            <person name="Thomson S."/>
            <person name="David C."/>
            <person name="Testolin R."/>
        </authorList>
    </citation>
    <scope>NUCLEOTIDE SEQUENCE [LARGE SCALE GENOMIC DNA]</scope>
    <source>
        <strain evidence="4">cv. Red5</strain>
        <tissue evidence="3">Young leaf</tissue>
    </source>
</reference>
<dbReference type="GO" id="GO:0008270">
    <property type="term" value="F:zinc ion binding"/>
    <property type="evidence" value="ECO:0007669"/>
    <property type="project" value="UniProtKB-KW"/>
</dbReference>
<feature type="domain" description="C2H2-type" evidence="2">
    <location>
        <begin position="339"/>
        <end position="361"/>
    </location>
</feature>
<keyword evidence="1" id="KW-0479">Metal-binding</keyword>
<sequence>MEEDQNLRFVCKFCNKKYPCGKSLGGHMRTHGTSNSSESDEKFEPNVIKISSLNDSRFELGGQSGHGLRENPKKTWRLMGSTKRSPKQDHICKQCGKGFQSLKALCGHMACHSEKDRVLKDDRWISENDSDTEAKALRRSKRAASMRYKRFVVKSSCFGSSVSEVDHEQEEVAMCLLMLSRDCGNWVGVNSVVVESSDNNSVVLETKSSSIDMRNIGGLNCVYNGDESVGIRKLGKRKLKPVEFENSDSGYFVNGAKKVDSDVSVDEFLTNDSFKKQKLEGGSRFKASDTEFGTGFSKVKSRGADDLGKRSKYEFGGKKKKDLNCNGERRPKSKKGKGHECPICHRVFKSGQALGGHKRSHVLGVSDEKINQTQIRKQEFSETCDLIDLNLSAPEEEEEANKHSEFMPW</sequence>
<keyword evidence="1" id="KW-0863">Zinc-finger</keyword>
<dbReference type="OMA" id="HNDPKCT"/>
<evidence type="ECO:0000313" key="3">
    <source>
        <dbReference type="EMBL" id="PSS28821.1"/>
    </source>
</evidence>
<dbReference type="OrthoDB" id="9451254at2759"/>
<reference evidence="4" key="2">
    <citation type="journal article" date="2018" name="BMC Genomics">
        <title>A manually annotated Actinidia chinensis var. chinensis (kiwifruit) genome highlights the challenges associated with draft genomes and gene prediction in plants.</title>
        <authorList>
            <person name="Pilkington S.M."/>
            <person name="Crowhurst R."/>
            <person name="Hilario E."/>
            <person name="Nardozza S."/>
            <person name="Fraser L."/>
            <person name="Peng Y."/>
            <person name="Gunaseelan K."/>
            <person name="Simpson R."/>
            <person name="Tahir J."/>
            <person name="Deroles S.C."/>
            <person name="Templeton K."/>
            <person name="Luo Z."/>
            <person name="Davy M."/>
            <person name="Cheng C."/>
            <person name="McNeilage M."/>
            <person name="Scaglione D."/>
            <person name="Liu Y."/>
            <person name="Zhang Q."/>
            <person name="Datson P."/>
            <person name="De Silva N."/>
            <person name="Gardiner S.E."/>
            <person name="Bassett H."/>
            <person name="Chagne D."/>
            <person name="McCallum J."/>
            <person name="Dzierzon H."/>
            <person name="Deng C."/>
            <person name="Wang Y.Y."/>
            <person name="Barron L."/>
            <person name="Manako K."/>
            <person name="Bowen J."/>
            <person name="Foster T.M."/>
            <person name="Erridge Z.A."/>
            <person name="Tiffin H."/>
            <person name="Waite C.N."/>
            <person name="Davies K.M."/>
            <person name="Grierson E.P."/>
            <person name="Laing W.A."/>
            <person name="Kirk R."/>
            <person name="Chen X."/>
            <person name="Wood M."/>
            <person name="Montefiori M."/>
            <person name="Brummell D.A."/>
            <person name="Schwinn K.E."/>
            <person name="Catanach A."/>
            <person name="Fullerton C."/>
            <person name="Li D."/>
            <person name="Meiyalaghan S."/>
            <person name="Nieuwenhuizen N."/>
            <person name="Read N."/>
            <person name="Prakash R."/>
            <person name="Hunter D."/>
            <person name="Zhang H."/>
            <person name="McKenzie M."/>
            <person name="Knabel M."/>
            <person name="Harris A."/>
            <person name="Allan A.C."/>
            <person name="Gleave A."/>
            <person name="Chen A."/>
            <person name="Janssen B.J."/>
            <person name="Plunkett B."/>
            <person name="Ampomah-Dwamena C."/>
            <person name="Voogd C."/>
            <person name="Leif D."/>
            <person name="Lafferty D."/>
            <person name="Souleyre E.J.F."/>
            <person name="Varkonyi-Gasic E."/>
            <person name="Gambi F."/>
            <person name="Hanley J."/>
            <person name="Yao J.L."/>
            <person name="Cheung J."/>
            <person name="David K.M."/>
            <person name="Warren B."/>
            <person name="Marsh K."/>
            <person name="Snowden K.C."/>
            <person name="Lin-Wang K."/>
            <person name="Brian L."/>
            <person name="Martinez-Sanchez M."/>
            <person name="Wang M."/>
            <person name="Ileperuma N."/>
            <person name="Macnee N."/>
            <person name="Campin R."/>
            <person name="McAtee P."/>
            <person name="Drummond R.S.M."/>
            <person name="Espley R.V."/>
            <person name="Ireland H.S."/>
            <person name="Wu R."/>
            <person name="Atkinson R.G."/>
            <person name="Karunairetnam S."/>
            <person name="Bulley S."/>
            <person name="Chunkath S."/>
            <person name="Hanley Z."/>
            <person name="Storey R."/>
            <person name="Thrimawithana A.H."/>
            <person name="Thomson S."/>
            <person name="David C."/>
            <person name="Testolin R."/>
            <person name="Huang H."/>
            <person name="Hellens R.P."/>
            <person name="Schaffer R.J."/>
        </authorList>
    </citation>
    <scope>NUCLEOTIDE SEQUENCE [LARGE SCALE GENOMIC DNA]</scope>
    <source>
        <strain evidence="4">cv. Red5</strain>
    </source>
</reference>
<proteinExistence type="predicted"/>
<evidence type="ECO:0000313" key="4">
    <source>
        <dbReference type="Proteomes" id="UP000241394"/>
    </source>
</evidence>
<dbReference type="PANTHER" id="PTHR46869:SF1">
    <property type="entry name" value="C2H2-LIKE ZINC FINGER PROTEIN"/>
    <property type="match status" value="1"/>
</dbReference>
<dbReference type="InterPro" id="IPR036236">
    <property type="entry name" value="Znf_C2H2_sf"/>
</dbReference>
<accession>A0A2R6RFP4</accession>
<feature type="domain" description="C2H2-type" evidence="2">
    <location>
        <begin position="90"/>
        <end position="117"/>
    </location>
</feature>
<dbReference type="AlphaFoldDB" id="A0A2R6RFP4"/>
<dbReference type="FunCoup" id="A0A2R6RFP4">
    <property type="interactions" value="30"/>
</dbReference>
<feature type="domain" description="C2H2-type" evidence="2">
    <location>
        <begin position="9"/>
        <end position="36"/>
    </location>
</feature>
<dbReference type="InParanoid" id="A0A2R6RFP4"/>
<organism evidence="3 4">
    <name type="scientific">Actinidia chinensis var. chinensis</name>
    <name type="common">Chinese soft-hair kiwi</name>
    <dbReference type="NCBI Taxonomy" id="1590841"/>
    <lineage>
        <taxon>Eukaryota</taxon>
        <taxon>Viridiplantae</taxon>
        <taxon>Streptophyta</taxon>
        <taxon>Embryophyta</taxon>
        <taxon>Tracheophyta</taxon>
        <taxon>Spermatophyta</taxon>
        <taxon>Magnoliopsida</taxon>
        <taxon>eudicotyledons</taxon>
        <taxon>Gunneridae</taxon>
        <taxon>Pentapetalae</taxon>
        <taxon>asterids</taxon>
        <taxon>Ericales</taxon>
        <taxon>Actinidiaceae</taxon>
        <taxon>Actinidia</taxon>
    </lineage>
</organism>
<gene>
    <name evidence="3" type="ORF">CEY00_Acc06382</name>
</gene>
<dbReference type="PROSITE" id="PS50157">
    <property type="entry name" value="ZINC_FINGER_C2H2_2"/>
    <property type="match status" value="3"/>
</dbReference>
<protein>
    <submittedName>
        <fullName evidence="3">Zinc finger protein</fullName>
    </submittedName>
</protein>
<evidence type="ECO:0000256" key="1">
    <source>
        <dbReference type="PROSITE-ProRule" id="PRU00042"/>
    </source>
</evidence>
<keyword evidence="1" id="KW-0862">Zinc</keyword>
<dbReference type="EMBL" id="NKQK01000006">
    <property type="protein sequence ID" value="PSS28821.1"/>
    <property type="molecule type" value="Genomic_DNA"/>
</dbReference>
<evidence type="ECO:0000259" key="2">
    <source>
        <dbReference type="PROSITE" id="PS50157"/>
    </source>
</evidence>
<dbReference type="SMART" id="SM00355">
    <property type="entry name" value="ZnF_C2H2"/>
    <property type="match status" value="3"/>
</dbReference>
<name>A0A2R6RFP4_ACTCC</name>
<dbReference type="Proteomes" id="UP000241394">
    <property type="component" value="Chromosome LG6"/>
</dbReference>
<dbReference type="Pfam" id="PF13912">
    <property type="entry name" value="zf-C2H2_6"/>
    <property type="match status" value="3"/>
</dbReference>
<dbReference type="SUPFAM" id="SSF57667">
    <property type="entry name" value="beta-beta-alpha zinc fingers"/>
    <property type="match status" value="1"/>
</dbReference>
<keyword evidence="4" id="KW-1185">Reference proteome</keyword>
<dbReference type="Gramene" id="PSS28821">
    <property type="protein sequence ID" value="PSS28821"/>
    <property type="gene ID" value="CEY00_Acc06382"/>
</dbReference>
<dbReference type="PANTHER" id="PTHR46869">
    <property type="entry name" value="C2H2-LIKE ZINC FINGER PROTEIN"/>
    <property type="match status" value="1"/>
</dbReference>
<dbReference type="PROSITE" id="PS00028">
    <property type="entry name" value="ZINC_FINGER_C2H2_1"/>
    <property type="match status" value="3"/>
</dbReference>
<dbReference type="InterPro" id="IPR013087">
    <property type="entry name" value="Znf_C2H2_type"/>
</dbReference>
<dbReference type="STRING" id="1590841.A0A2R6RFP4"/>
<comment type="caution">
    <text evidence="3">The sequence shown here is derived from an EMBL/GenBank/DDBJ whole genome shotgun (WGS) entry which is preliminary data.</text>
</comment>
<dbReference type="Gene3D" id="3.30.160.60">
    <property type="entry name" value="Classic Zinc Finger"/>
    <property type="match status" value="1"/>
</dbReference>